<feature type="transmembrane region" description="Helical" evidence="1">
    <location>
        <begin position="44"/>
        <end position="61"/>
    </location>
</feature>
<accession>A0A1I6XP76</accession>
<dbReference type="EMBL" id="FPAS01000001">
    <property type="protein sequence ID" value="SFT39966.1"/>
    <property type="molecule type" value="Genomic_DNA"/>
</dbReference>
<feature type="transmembrane region" description="Helical" evidence="1">
    <location>
        <begin position="7"/>
        <end position="24"/>
    </location>
</feature>
<keyword evidence="1" id="KW-0472">Membrane</keyword>
<evidence type="ECO:0000313" key="2">
    <source>
        <dbReference type="EMBL" id="SFT39966.1"/>
    </source>
</evidence>
<dbReference type="Proteomes" id="UP000236454">
    <property type="component" value="Unassembled WGS sequence"/>
</dbReference>
<proteinExistence type="predicted"/>
<dbReference type="STRING" id="477690.SAMN05216474_0346"/>
<reference evidence="2 3" key="1">
    <citation type="submission" date="2016-10" db="EMBL/GenBank/DDBJ databases">
        <authorList>
            <person name="de Groot N.N."/>
        </authorList>
    </citation>
    <scope>NUCLEOTIDE SEQUENCE [LARGE SCALE GENOMIC DNA]</scope>
    <source>
        <strain evidence="2 3">CGMCC 1.7005</strain>
    </source>
</reference>
<evidence type="ECO:0008006" key="4">
    <source>
        <dbReference type="Google" id="ProtNLM"/>
    </source>
</evidence>
<evidence type="ECO:0000313" key="3">
    <source>
        <dbReference type="Proteomes" id="UP000236454"/>
    </source>
</evidence>
<feature type="transmembrane region" description="Helical" evidence="1">
    <location>
        <begin position="135"/>
        <end position="158"/>
    </location>
</feature>
<name>A0A1I6XP76_9FLAO</name>
<feature type="transmembrane region" description="Helical" evidence="1">
    <location>
        <begin position="111"/>
        <end position="128"/>
    </location>
</feature>
<dbReference type="AlphaFoldDB" id="A0A1I6XP76"/>
<feature type="transmembrane region" description="Helical" evidence="1">
    <location>
        <begin position="170"/>
        <end position="188"/>
    </location>
</feature>
<organism evidence="2 3">
    <name type="scientific">Lishizhenia tianjinensis</name>
    <dbReference type="NCBI Taxonomy" id="477690"/>
    <lineage>
        <taxon>Bacteria</taxon>
        <taxon>Pseudomonadati</taxon>
        <taxon>Bacteroidota</taxon>
        <taxon>Flavobacteriia</taxon>
        <taxon>Flavobacteriales</taxon>
        <taxon>Crocinitomicaceae</taxon>
        <taxon>Lishizhenia</taxon>
    </lineage>
</organism>
<protein>
    <recommendedName>
        <fullName evidence="4">Ferric reductase like transmembrane component</fullName>
    </recommendedName>
</protein>
<keyword evidence="1" id="KW-1133">Transmembrane helix</keyword>
<feature type="transmembrane region" description="Helical" evidence="1">
    <location>
        <begin position="73"/>
        <end position="91"/>
    </location>
</feature>
<dbReference type="RefSeq" id="WP_090245648.1">
    <property type="nucleotide sequence ID" value="NZ_FPAS01000001.1"/>
</dbReference>
<keyword evidence="3" id="KW-1185">Reference proteome</keyword>
<sequence>MTNLKPPLFISLIILLNLGIYFTALSTETAESVYAECARNSGRTAAAINLILLLLMGHYGLQTIYREKFKLKLFKLFITLFAVNHLIHFFFVYKNFERQEMELNVYENLHGFLTFISLLLLPFLVFKFKRLTKTLYYLLLLHFFNVTYFIAISFYARYKPGIDEAYLHRIGILLMILALLYIIVRVFIEKREQLQASKEL</sequence>
<keyword evidence="1" id="KW-0812">Transmembrane</keyword>
<gene>
    <name evidence="2" type="ORF">SAMN05216474_0346</name>
</gene>
<evidence type="ECO:0000256" key="1">
    <source>
        <dbReference type="SAM" id="Phobius"/>
    </source>
</evidence>
<dbReference type="OrthoDB" id="9931652at2"/>